<reference evidence="2" key="1">
    <citation type="submission" date="2022-08" db="UniProtKB">
        <authorList>
            <consortium name="EnsemblMetazoa"/>
        </authorList>
    </citation>
    <scope>IDENTIFICATION</scope>
    <source>
        <strain evidence="2">05x7-T-G4-1.051#20</strain>
    </source>
</reference>
<organism evidence="2 3">
    <name type="scientific">Magallana gigas</name>
    <name type="common">Pacific oyster</name>
    <name type="synonym">Crassostrea gigas</name>
    <dbReference type="NCBI Taxonomy" id="29159"/>
    <lineage>
        <taxon>Eukaryota</taxon>
        <taxon>Metazoa</taxon>
        <taxon>Spiralia</taxon>
        <taxon>Lophotrochozoa</taxon>
        <taxon>Mollusca</taxon>
        <taxon>Bivalvia</taxon>
        <taxon>Autobranchia</taxon>
        <taxon>Pteriomorphia</taxon>
        <taxon>Ostreida</taxon>
        <taxon>Ostreoidea</taxon>
        <taxon>Ostreidae</taxon>
        <taxon>Magallana</taxon>
    </lineage>
</organism>
<feature type="region of interest" description="Disordered" evidence="1">
    <location>
        <begin position="84"/>
        <end position="126"/>
    </location>
</feature>
<evidence type="ECO:0000256" key="1">
    <source>
        <dbReference type="SAM" id="MobiDB-lite"/>
    </source>
</evidence>
<dbReference type="EnsemblMetazoa" id="G1209.4">
    <property type="protein sequence ID" value="G1209.4:cds"/>
    <property type="gene ID" value="G1209"/>
</dbReference>
<dbReference type="OrthoDB" id="10612607at2759"/>
<accession>A0A8W8I1S9</accession>
<proteinExistence type="predicted"/>
<protein>
    <submittedName>
        <fullName evidence="2">Uncharacterized protein</fullName>
    </submittedName>
</protein>
<evidence type="ECO:0000313" key="2">
    <source>
        <dbReference type="EnsemblMetazoa" id="G1209.3:cds"/>
    </source>
</evidence>
<dbReference type="EnsemblMetazoa" id="G1209.1">
    <property type="protein sequence ID" value="G1209.1:cds"/>
    <property type="gene ID" value="G1209"/>
</dbReference>
<name>A0A8W8I1S9_MAGGI</name>
<keyword evidence="3" id="KW-1185">Reference proteome</keyword>
<evidence type="ECO:0000313" key="3">
    <source>
        <dbReference type="Proteomes" id="UP000005408"/>
    </source>
</evidence>
<sequence>MEKVPTLREVSIQLQSTTIDIRLKNAQLAGVIEYLDAGYEPHVHDFCPNRAKFLDHRLLSLKDDLRNLEFNIKEYVSKLGEARLRVPKGGPHPSSKTDSGIGMPPDTSRFSLCQKKEGNDVGDGDL</sequence>
<dbReference type="AlphaFoldDB" id="A0A8W8I1S9"/>
<dbReference type="OMA" id="NSYISCV"/>
<dbReference type="EnsemblMetazoa" id="G1209.3">
    <property type="protein sequence ID" value="G1209.3:cds"/>
    <property type="gene ID" value="G1209"/>
</dbReference>
<dbReference type="EnsemblMetazoa" id="G1209.2">
    <property type="protein sequence ID" value="G1209.2:cds"/>
    <property type="gene ID" value="G1209"/>
</dbReference>
<dbReference type="Proteomes" id="UP000005408">
    <property type="component" value="Unassembled WGS sequence"/>
</dbReference>